<feature type="transmembrane region" description="Helical" evidence="1">
    <location>
        <begin position="92"/>
        <end position="110"/>
    </location>
</feature>
<dbReference type="GO" id="GO:0000271">
    <property type="term" value="P:polysaccharide biosynthetic process"/>
    <property type="evidence" value="ECO:0007669"/>
    <property type="project" value="TreeGrafter"/>
</dbReference>
<dbReference type="GO" id="GO:0016747">
    <property type="term" value="F:acyltransferase activity, transferring groups other than amino-acyl groups"/>
    <property type="evidence" value="ECO:0007669"/>
    <property type="project" value="InterPro"/>
</dbReference>
<feature type="transmembrane region" description="Helical" evidence="1">
    <location>
        <begin position="52"/>
        <end position="72"/>
    </location>
</feature>
<dbReference type="GO" id="GO:0016020">
    <property type="term" value="C:membrane"/>
    <property type="evidence" value="ECO:0007669"/>
    <property type="project" value="TreeGrafter"/>
</dbReference>
<accession>A0A5B8A3G5</accession>
<proteinExistence type="predicted"/>
<feature type="transmembrane region" description="Helical" evidence="1">
    <location>
        <begin position="197"/>
        <end position="216"/>
    </location>
</feature>
<dbReference type="RefSeq" id="WP_139517002.1">
    <property type="nucleotide sequence ID" value="NZ_CP040896.1"/>
</dbReference>
<feature type="domain" description="Acyltransferase 3" evidence="2">
    <location>
        <begin position="13"/>
        <end position="337"/>
    </location>
</feature>
<dbReference type="InterPro" id="IPR002656">
    <property type="entry name" value="Acyl_transf_3_dom"/>
</dbReference>
<sequence length="366" mass="41570">MEPEPHKAAIRFYEIDLLRFLAAFVVVVFHLSYRGYTADNLSPVGYPALAPFVKYGYLGVELFFMISGYVILMSAQGKTVKQFFVSRIMRLYPAFWVACTLTFVAVRLFGPRPGDPNWSHYMDLSLTQYGFNMTMLHNFFGFGDVDGTYWTLSVEIAFYFLISLLIAYHLFDALIPLLTGWLLYSGIAPYLPSGAPFTKILVLSYAPLFAAGMLFYMLQHRQAATWKLYLLLAISLVLAIRNTNLDLVGVIAHHHDPFSHSVVTAIIASFFLVFLLIVWRVIDLQRFTWLSTLGNLTYPLYLLHHNLGYLLLQHFGGKINPYVLLVSITLLMIIAAGLVHVLVEKKYSKRLGKSASGWFNKLALLH</sequence>
<dbReference type="OrthoDB" id="290051at2"/>
<dbReference type="PANTHER" id="PTHR23028">
    <property type="entry name" value="ACETYLTRANSFERASE"/>
    <property type="match status" value="1"/>
</dbReference>
<keyword evidence="1" id="KW-1133">Transmembrane helix</keyword>
<dbReference type="Proteomes" id="UP000305398">
    <property type="component" value="Chromosome"/>
</dbReference>
<reference evidence="3 4" key="1">
    <citation type="submission" date="2019-06" db="EMBL/GenBank/DDBJ databases">
        <authorList>
            <person name="Srinivasan S."/>
        </authorList>
    </citation>
    <scope>NUCLEOTIDE SEQUENCE [LARGE SCALE GENOMIC DNA]</scope>
    <source>
        <strain evidence="3 4">17J68-5</strain>
    </source>
</reference>
<evidence type="ECO:0000313" key="4">
    <source>
        <dbReference type="Proteomes" id="UP000305398"/>
    </source>
</evidence>
<keyword evidence="3" id="KW-0808">Transferase</keyword>
<feature type="transmembrane region" description="Helical" evidence="1">
    <location>
        <begin position="228"/>
        <end position="252"/>
    </location>
</feature>
<organism evidence="3 4">
    <name type="scientific">Hymenobacter jejuensis</name>
    <dbReference type="NCBI Taxonomy" id="2502781"/>
    <lineage>
        <taxon>Bacteria</taxon>
        <taxon>Pseudomonadati</taxon>
        <taxon>Bacteroidota</taxon>
        <taxon>Cytophagia</taxon>
        <taxon>Cytophagales</taxon>
        <taxon>Hymenobacteraceae</taxon>
        <taxon>Hymenobacter</taxon>
    </lineage>
</organism>
<dbReference type="PANTHER" id="PTHR23028:SF53">
    <property type="entry name" value="ACYL_TRANSF_3 DOMAIN-CONTAINING PROTEIN"/>
    <property type="match status" value="1"/>
</dbReference>
<evidence type="ECO:0000313" key="3">
    <source>
        <dbReference type="EMBL" id="QDA61828.1"/>
    </source>
</evidence>
<dbReference type="EMBL" id="CP040896">
    <property type="protein sequence ID" value="QDA61828.1"/>
    <property type="molecule type" value="Genomic_DNA"/>
</dbReference>
<feature type="transmembrane region" description="Helical" evidence="1">
    <location>
        <begin position="258"/>
        <end position="279"/>
    </location>
</feature>
<dbReference type="Pfam" id="PF01757">
    <property type="entry name" value="Acyl_transf_3"/>
    <property type="match status" value="1"/>
</dbReference>
<dbReference type="AlphaFoldDB" id="A0A5B8A3G5"/>
<feature type="transmembrane region" description="Helical" evidence="1">
    <location>
        <begin position="12"/>
        <end position="32"/>
    </location>
</feature>
<keyword evidence="1" id="KW-0472">Membrane</keyword>
<feature type="transmembrane region" description="Helical" evidence="1">
    <location>
        <begin position="322"/>
        <end position="343"/>
    </location>
</feature>
<keyword evidence="3" id="KW-0012">Acyltransferase</keyword>
<protein>
    <submittedName>
        <fullName evidence="3">Acyltransferase</fullName>
    </submittedName>
</protein>
<evidence type="ECO:0000259" key="2">
    <source>
        <dbReference type="Pfam" id="PF01757"/>
    </source>
</evidence>
<dbReference type="InterPro" id="IPR050879">
    <property type="entry name" value="Acyltransferase_3"/>
</dbReference>
<feature type="transmembrane region" description="Helical" evidence="1">
    <location>
        <begin position="147"/>
        <end position="166"/>
    </location>
</feature>
<gene>
    <name evidence="3" type="ORF">FHG12_17755</name>
</gene>
<name>A0A5B8A3G5_9BACT</name>
<keyword evidence="4" id="KW-1185">Reference proteome</keyword>
<feature type="transmembrane region" description="Helical" evidence="1">
    <location>
        <begin position="286"/>
        <end position="302"/>
    </location>
</feature>
<evidence type="ECO:0000256" key="1">
    <source>
        <dbReference type="SAM" id="Phobius"/>
    </source>
</evidence>
<dbReference type="KEGG" id="hyj:FHG12_17755"/>
<keyword evidence="1" id="KW-0812">Transmembrane</keyword>